<dbReference type="Pfam" id="PF00652">
    <property type="entry name" value="Ricin_B_lectin"/>
    <property type="match status" value="1"/>
</dbReference>
<protein>
    <recommendedName>
        <fullName evidence="4">Ricin B lectin domain-containing protein</fullName>
    </recommendedName>
</protein>
<dbReference type="GO" id="GO:0016829">
    <property type="term" value="F:lyase activity"/>
    <property type="evidence" value="ECO:0007669"/>
    <property type="project" value="UniProtKB-KW"/>
</dbReference>
<dbReference type="SMART" id="SM00458">
    <property type="entry name" value="RICIN"/>
    <property type="match status" value="1"/>
</dbReference>
<dbReference type="Proteomes" id="UP000275865">
    <property type="component" value="Unassembled WGS sequence"/>
</dbReference>
<dbReference type="Gene3D" id="1.50.10.100">
    <property type="entry name" value="Chondroitin AC/alginate lyase"/>
    <property type="match status" value="1"/>
</dbReference>
<dbReference type="PANTHER" id="PTHR40469:SF2">
    <property type="entry name" value="GALACTOSE-BINDING DOMAIN-LIKE SUPERFAMILY PROTEIN"/>
    <property type="match status" value="1"/>
</dbReference>
<dbReference type="PROSITE" id="PS50231">
    <property type="entry name" value="RICIN_B_LECTIN"/>
    <property type="match status" value="1"/>
</dbReference>
<evidence type="ECO:0000256" key="3">
    <source>
        <dbReference type="SAM" id="MobiDB-lite"/>
    </source>
</evidence>
<gene>
    <name evidence="5" type="ORF">D7044_01835</name>
</gene>
<feature type="domain" description="Ricin B lectin" evidence="4">
    <location>
        <begin position="94"/>
        <end position="219"/>
    </location>
</feature>
<sequence>MINTVNSSIGRSGRAPATDRAGQSPRHHPVSSAPANGGFAPDVPHRGGKDHDMARRSAEAPPRRLRTRLAAALAAVTLAVPAGLTVGTPAASAATVGSITGYGGKCLDVAGAASANGTQVQLWSCNGSAAQQWTVADDGTIRALGKCLDVAAAGTANGTKVQIYDCNGTGAQLWSANGTQLVNAGSGKCADATGPSSADGTPVQIWTCTGAANQSWTLPGGGTTPPPSGDFTHPGVMVSRGQLDFVRGRVQAGAQPWTSAFNQMMSSRYASLSRTPAPRPVVECGSYSNPNNGCTDEREDAIAAYTDALAWYITGDSRYAQKAIQIMDAWSATITSHTGSNAPLQTGWAGSVWPRAAEIIRYTYSSWPNVNRFSTMLRNVYLPVVRNGSGSNGNWELTMMEAAVGISVFLEDRSAYNAAVTRFLNRTRAFIYLPSDGPLPYTVPGSGLDTPAEIIGYWHDQSTFVAGLAQETCRDFTHTGYGISAISHVAETSRIQGQDLYPQVGERLRHALGFHSRYQLGEAPPSWLCDGSLTRGLGPITEVGYNALANRLGNAMTNTQTLTLQQRPAGTNNLFVAWETVTHADNLN</sequence>
<accession>A0A3A9YHC8</accession>
<feature type="region of interest" description="Disordered" evidence="3">
    <location>
        <begin position="1"/>
        <end position="63"/>
    </location>
</feature>
<evidence type="ECO:0000313" key="6">
    <source>
        <dbReference type="Proteomes" id="UP000275865"/>
    </source>
</evidence>
<organism evidence="5 6">
    <name type="scientific">Micromonospora musae</name>
    <dbReference type="NCBI Taxonomy" id="1894970"/>
    <lineage>
        <taxon>Bacteria</taxon>
        <taxon>Bacillati</taxon>
        <taxon>Actinomycetota</taxon>
        <taxon>Actinomycetes</taxon>
        <taxon>Micromonosporales</taxon>
        <taxon>Micromonosporaceae</taxon>
        <taxon>Micromonospora</taxon>
    </lineage>
</organism>
<dbReference type="Gene3D" id="2.80.10.50">
    <property type="match status" value="2"/>
</dbReference>
<dbReference type="InterPro" id="IPR035992">
    <property type="entry name" value="Ricin_B-like_lectins"/>
</dbReference>
<dbReference type="CDD" id="cd23451">
    <property type="entry name" value="beta-trefoil_Ricin_laminarinase"/>
    <property type="match status" value="1"/>
</dbReference>
<evidence type="ECO:0000313" key="5">
    <source>
        <dbReference type="EMBL" id="RKN36412.1"/>
    </source>
</evidence>
<dbReference type="Pfam" id="PF05426">
    <property type="entry name" value="Alginate_lyase"/>
    <property type="match status" value="1"/>
</dbReference>
<dbReference type="EMBL" id="RAZT01000001">
    <property type="protein sequence ID" value="RKN36412.1"/>
    <property type="molecule type" value="Genomic_DNA"/>
</dbReference>
<evidence type="ECO:0000256" key="2">
    <source>
        <dbReference type="ARBA" id="ARBA00023239"/>
    </source>
</evidence>
<dbReference type="SUPFAM" id="SSF48230">
    <property type="entry name" value="Chondroitin AC/alginate lyase"/>
    <property type="match status" value="1"/>
</dbReference>
<dbReference type="InterPro" id="IPR008929">
    <property type="entry name" value="Chondroitin_lyas"/>
</dbReference>
<dbReference type="InterPro" id="IPR008397">
    <property type="entry name" value="Alginate_lyase_dom"/>
</dbReference>
<reference evidence="5 6" key="1">
    <citation type="submission" date="2018-09" db="EMBL/GenBank/DDBJ databases">
        <title>Micromonospora sp. nov. MS1-9, isolated from a root of Musa sp.</title>
        <authorList>
            <person name="Kuncharoen N."/>
            <person name="Kudo T."/>
            <person name="Ohkuma M."/>
            <person name="Yuki M."/>
            <person name="Tanasupawat S."/>
        </authorList>
    </citation>
    <scope>NUCLEOTIDE SEQUENCE [LARGE SCALE GENOMIC DNA]</scope>
    <source>
        <strain evidence="5 6">MS1-9</strain>
    </source>
</reference>
<dbReference type="PANTHER" id="PTHR40469">
    <property type="entry name" value="SECRETED GLYCOSYL HYDROLASE"/>
    <property type="match status" value="1"/>
</dbReference>
<dbReference type="SUPFAM" id="SSF50370">
    <property type="entry name" value="Ricin B-like lectins"/>
    <property type="match status" value="1"/>
</dbReference>
<keyword evidence="2" id="KW-0456">Lyase</keyword>
<comment type="caution">
    <text evidence="5">The sequence shown here is derived from an EMBL/GenBank/DDBJ whole genome shotgun (WGS) entry which is preliminary data.</text>
</comment>
<feature type="compositionally biased region" description="Basic and acidic residues" evidence="3">
    <location>
        <begin position="43"/>
        <end position="62"/>
    </location>
</feature>
<feature type="compositionally biased region" description="Polar residues" evidence="3">
    <location>
        <begin position="1"/>
        <end position="10"/>
    </location>
</feature>
<dbReference type="GO" id="GO:0042597">
    <property type="term" value="C:periplasmic space"/>
    <property type="evidence" value="ECO:0007669"/>
    <property type="project" value="InterPro"/>
</dbReference>
<keyword evidence="1" id="KW-0732">Signal</keyword>
<proteinExistence type="predicted"/>
<dbReference type="InterPro" id="IPR000772">
    <property type="entry name" value="Ricin_B_lectin"/>
</dbReference>
<evidence type="ECO:0000259" key="4">
    <source>
        <dbReference type="SMART" id="SM00458"/>
    </source>
</evidence>
<name>A0A3A9YHC8_9ACTN</name>
<dbReference type="AlphaFoldDB" id="A0A3A9YHC8"/>
<evidence type="ECO:0000256" key="1">
    <source>
        <dbReference type="ARBA" id="ARBA00022729"/>
    </source>
</evidence>